<protein>
    <submittedName>
        <fullName evidence="2">Uncharacterized protein</fullName>
    </submittedName>
</protein>
<evidence type="ECO:0000256" key="1">
    <source>
        <dbReference type="SAM" id="Phobius"/>
    </source>
</evidence>
<comment type="caution">
    <text evidence="2">The sequence shown here is derived from an EMBL/GenBank/DDBJ whole genome shotgun (WGS) entry which is preliminary data.</text>
</comment>
<proteinExistence type="predicted"/>
<evidence type="ECO:0000313" key="2">
    <source>
        <dbReference type="EMBL" id="MFB9212472.1"/>
    </source>
</evidence>
<evidence type="ECO:0000313" key="3">
    <source>
        <dbReference type="Proteomes" id="UP001589654"/>
    </source>
</evidence>
<organism evidence="2 3">
    <name type="scientific">Echinicola jeungdonensis</name>
    <dbReference type="NCBI Taxonomy" id="709343"/>
    <lineage>
        <taxon>Bacteria</taxon>
        <taxon>Pseudomonadati</taxon>
        <taxon>Bacteroidota</taxon>
        <taxon>Cytophagia</taxon>
        <taxon>Cytophagales</taxon>
        <taxon>Cyclobacteriaceae</taxon>
        <taxon>Echinicola</taxon>
    </lineage>
</organism>
<sequence length="69" mass="7832">MIKALFWGLLILSAILLIKILNILIFDFNRLTEYGMGYLSGLMILFLTSSSLSVVLGLKKFKKNKKAEH</sequence>
<keyword evidence="1" id="KW-0812">Transmembrane</keyword>
<name>A0ABV5J6Q0_9BACT</name>
<feature type="transmembrane region" description="Helical" evidence="1">
    <location>
        <begin position="5"/>
        <end position="26"/>
    </location>
</feature>
<gene>
    <name evidence="2" type="ORF">ACFFUR_11705</name>
</gene>
<keyword evidence="1" id="KW-0472">Membrane</keyword>
<dbReference type="EMBL" id="JBHMEW010000061">
    <property type="protein sequence ID" value="MFB9212472.1"/>
    <property type="molecule type" value="Genomic_DNA"/>
</dbReference>
<dbReference type="Proteomes" id="UP001589654">
    <property type="component" value="Unassembled WGS sequence"/>
</dbReference>
<keyword evidence="1" id="KW-1133">Transmembrane helix</keyword>
<accession>A0ABV5J6Q0</accession>
<reference evidence="2 3" key="1">
    <citation type="submission" date="2024-09" db="EMBL/GenBank/DDBJ databases">
        <authorList>
            <person name="Sun Q."/>
            <person name="Mori K."/>
        </authorList>
    </citation>
    <scope>NUCLEOTIDE SEQUENCE [LARGE SCALE GENOMIC DNA]</scope>
    <source>
        <strain evidence="2 3">CECT 7682</strain>
    </source>
</reference>
<feature type="transmembrane region" description="Helical" evidence="1">
    <location>
        <begin position="38"/>
        <end position="58"/>
    </location>
</feature>
<dbReference type="RefSeq" id="WP_290247656.1">
    <property type="nucleotide sequence ID" value="NZ_JAUFQT010000001.1"/>
</dbReference>
<keyword evidence="3" id="KW-1185">Reference proteome</keyword>